<dbReference type="InterPro" id="IPR009057">
    <property type="entry name" value="Homeodomain-like_sf"/>
</dbReference>
<evidence type="ECO:0000259" key="7">
    <source>
        <dbReference type="PROSITE" id="PS50071"/>
    </source>
</evidence>
<comment type="subcellular location">
    <subcellularLocation>
        <location evidence="4 5">Nucleus</location>
    </subcellularLocation>
</comment>
<dbReference type="GO" id="GO:0005634">
    <property type="term" value="C:nucleus"/>
    <property type="evidence" value="ECO:0007669"/>
    <property type="project" value="UniProtKB-SubCell"/>
</dbReference>
<evidence type="ECO:0000256" key="3">
    <source>
        <dbReference type="ARBA" id="ARBA00023242"/>
    </source>
</evidence>
<sequence>MSELKTSFYNPYQVKHRRRTTKEQFVTLENAFQISNKPSAETRREIAQKLSMTTREVQVWFQNRRAKEKNSVEKTTFNTANKPTSDKEERDENVVRSKHQNNIHTEVFDSSFDGTGVAPVSADDYRLSLKSGDSIPYNGQFLNQSSQNGKITDKFECLQNNHDLQRQSKMETYKPMDFYQKSSNENTPSDNNYEIFQGGPVKSKNLNYLGNAQVLNPSRIVSQPQINNINYDFSVYETEVTNQRNPAGIKRLSQDIPRTFNGSNNFYTNEFDEYRGNSNNGFGNPSSATFQKLGNLPIVQGNDRINANSRFAEFDPYMLSVYESRKQPMSAGPFVENQKTFNYRVYDGQPDPRSNFVGFHAPNVSQFGFNNSNFSSFGYSSTQVPLRNNSEIPRYDDNGNSIGDGGLRQEMFRGENARESSQSNIVTVENTIMELREDAEKRLPGSDEISKKSTVLNSRKCSVKKPPPIDTSIYDGRGTISRNSMPSQDYSGGSNILSGSSFPRGCDFGRNGI</sequence>
<evidence type="ECO:0000256" key="6">
    <source>
        <dbReference type="SAM" id="MobiDB-lite"/>
    </source>
</evidence>
<evidence type="ECO:0000256" key="4">
    <source>
        <dbReference type="PROSITE-ProRule" id="PRU00108"/>
    </source>
</evidence>
<keyword evidence="3 4" id="KW-0539">Nucleus</keyword>
<dbReference type="PANTHER" id="PTHR24324:SF9">
    <property type="entry name" value="HOMEOBOX DOMAIN-CONTAINING PROTEIN"/>
    <property type="match status" value="1"/>
</dbReference>
<protein>
    <submittedName>
        <fullName evidence="8">Homeobox protein HD-10</fullName>
    </submittedName>
</protein>
<accession>A0A1R0H4T6</accession>
<keyword evidence="1 4" id="KW-0238">DNA-binding</keyword>
<comment type="caution">
    <text evidence="8">The sequence shown here is derived from an EMBL/GenBank/DDBJ whole genome shotgun (WGS) entry which is preliminary data.</text>
</comment>
<dbReference type="PROSITE" id="PS50071">
    <property type="entry name" value="HOMEOBOX_2"/>
    <property type="match status" value="1"/>
</dbReference>
<feature type="compositionally biased region" description="Polar residues" evidence="6">
    <location>
        <begin position="73"/>
        <end position="83"/>
    </location>
</feature>
<keyword evidence="9" id="KW-1185">Reference proteome</keyword>
<dbReference type="PANTHER" id="PTHR24324">
    <property type="entry name" value="HOMEOBOX PROTEIN HHEX"/>
    <property type="match status" value="1"/>
</dbReference>
<evidence type="ECO:0000313" key="8">
    <source>
        <dbReference type="EMBL" id="OLY84200.1"/>
    </source>
</evidence>
<feature type="DNA-binding region" description="Homeobox" evidence="4">
    <location>
        <begin position="13"/>
        <end position="72"/>
    </location>
</feature>
<evidence type="ECO:0000256" key="2">
    <source>
        <dbReference type="ARBA" id="ARBA00023155"/>
    </source>
</evidence>
<dbReference type="InterPro" id="IPR017970">
    <property type="entry name" value="Homeobox_CS"/>
</dbReference>
<dbReference type="STRING" id="133383.A0A1R0H4T6"/>
<name>A0A1R0H4T6_9FUNG</name>
<dbReference type="Gene3D" id="1.10.10.60">
    <property type="entry name" value="Homeodomain-like"/>
    <property type="match status" value="1"/>
</dbReference>
<dbReference type="PROSITE" id="PS00027">
    <property type="entry name" value="HOMEOBOX_1"/>
    <property type="match status" value="1"/>
</dbReference>
<reference evidence="8 9" key="1">
    <citation type="journal article" date="2016" name="Mol. Biol. Evol.">
        <title>Genome-Wide Survey of Gut Fungi (Harpellales) Reveals the First Horizontally Transferred Ubiquitin Gene from a Mosquito Host.</title>
        <authorList>
            <person name="Wang Y."/>
            <person name="White M.M."/>
            <person name="Kvist S."/>
            <person name="Moncalvo J.M."/>
        </authorList>
    </citation>
    <scope>NUCLEOTIDE SEQUENCE [LARGE SCALE GENOMIC DNA]</scope>
    <source>
        <strain evidence="8 9">ALG-7-W6</strain>
    </source>
</reference>
<gene>
    <name evidence="8" type="ORF">AYI68_g1648</name>
</gene>
<dbReference type="Pfam" id="PF00046">
    <property type="entry name" value="Homeodomain"/>
    <property type="match status" value="1"/>
</dbReference>
<keyword evidence="2 4" id="KW-0371">Homeobox</keyword>
<evidence type="ECO:0000256" key="1">
    <source>
        <dbReference type="ARBA" id="ARBA00023125"/>
    </source>
</evidence>
<dbReference type="Proteomes" id="UP000187455">
    <property type="component" value="Unassembled WGS sequence"/>
</dbReference>
<dbReference type="AlphaFoldDB" id="A0A1R0H4T6"/>
<dbReference type="GO" id="GO:0000981">
    <property type="term" value="F:DNA-binding transcription factor activity, RNA polymerase II-specific"/>
    <property type="evidence" value="ECO:0007669"/>
    <property type="project" value="InterPro"/>
</dbReference>
<dbReference type="CDD" id="cd00086">
    <property type="entry name" value="homeodomain"/>
    <property type="match status" value="1"/>
</dbReference>
<evidence type="ECO:0000256" key="5">
    <source>
        <dbReference type="RuleBase" id="RU000682"/>
    </source>
</evidence>
<dbReference type="InterPro" id="IPR051000">
    <property type="entry name" value="Homeobox_DNA-bind_prot"/>
</dbReference>
<feature type="compositionally biased region" description="Polar residues" evidence="6">
    <location>
        <begin position="480"/>
        <end position="498"/>
    </location>
</feature>
<dbReference type="SUPFAM" id="SSF46689">
    <property type="entry name" value="Homeodomain-like"/>
    <property type="match status" value="1"/>
</dbReference>
<dbReference type="SMART" id="SM00389">
    <property type="entry name" value="HOX"/>
    <property type="match status" value="1"/>
</dbReference>
<dbReference type="GO" id="GO:0030154">
    <property type="term" value="P:cell differentiation"/>
    <property type="evidence" value="ECO:0007669"/>
    <property type="project" value="TreeGrafter"/>
</dbReference>
<dbReference type="EMBL" id="LSSL01000584">
    <property type="protein sequence ID" value="OLY84200.1"/>
    <property type="molecule type" value="Genomic_DNA"/>
</dbReference>
<organism evidence="8 9">
    <name type="scientific">Smittium mucronatum</name>
    <dbReference type="NCBI Taxonomy" id="133383"/>
    <lineage>
        <taxon>Eukaryota</taxon>
        <taxon>Fungi</taxon>
        <taxon>Fungi incertae sedis</taxon>
        <taxon>Zoopagomycota</taxon>
        <taxon>Kickxellomycotina</taxon>
        <taxon>Harpellomycetes</taxon>
        <taxon>Harpellales</taxon>
        <taxon>Legeriomycetaceae</taxon>
        <taxon>Smittium</taxon>
    </lineage>
</organism>
<feature type="region of interest" description="Disordered" evidence="6">
    <location>
        <begin position="70"/>
        <end position="91"/>
    </location>
</feature>
<dbReference type="OrthoDB" id="6159439at2759"/>
<proteinExistence type="predicted"/>
<evidence type="ECO:0000313" key="9">
    <source>
        <dbReference type="Proteomes" id="UP000187455"/>
    </source>
</evidence>
<feature type="region of interest" description="Disordered" evidence="6">
    <location>
        <begin position="443"/>
        <end position="498"/>
    </location>
</feature>
<dbReference type="GO" id="GO:0000978">
    <property type="term" value="F:RNA polymerase II cis-regulatory region sequence-specific DNA binding"/>
    <property type="evidence" value="ECO:0007669"/>
    <property type="project" value="TreeGrafter"/>
</dbReference>
<feature type="domain" description="Homeobox" evidence="7">
    <location>
        <begin position="11"/>
        <end position="71"/>
    </location>
</feature>
<dbReference type="InterPro" id="IPR001356">
    <property type="entry name" value="HD"/>
</dbReference>